<dbReference type="AlphaFoldDB" id="A0A8R1EN30"/>
<sequence>VCDLECEISQEKDGHFSQTYANLWSPGHGKQDAEEKNKTKKEMFCSTQRSVT</sequence>
<dbReference type="EnsemblMetazoa" id="CJA37022.1">
    <property type="protein sequence ID" value="CJA37022.1"/>
    <property type="gene ID" value="WBGene00212869"/>
</dbReference>
<organism evidence="2 3">
    <name type="scientific">Caenorhabditis japonica</name>
    <dbReference type="NCBI Taxonomy" id="281687"/>
    <lineage>
        <taxon>Eukaryota</taxon>
        <taxon>Metazoa</taxon>
        <taxon>Ecdysozoa</taxon>
        <taxon>Nematoda</taxon>
        <taxon>Chromadorea</taxon>
        <taxon>Rhabditida</taxon>
        <taxon>Rhabditina</taxon>
        <taxon>Rhabditomorpha</taxon>
        <taxon>Rhabditoidea</taxon>
        <taxon>Rhabditidae</taxon>
        <taxon>Peloderinae</taxon>
        <taxon>Caenorhabditis</taxon>
    </lineage>
</organism>
<evidence type="ECO:0000256" key="1">
    <source>
        <dbReference type="SAM" id="MobiDB-lite"/>
    </source>
</evidence>
<reference evidence="3" key="1">
    <citation type="submission" date="2010-08" db="EMBL/GenBank/DDBJ databases">
        <authorList>
            <consortium name="Caenorhabditis japonica Sequencing Consortium"/>
            <person name="Wilson R.K."/>
        </authorList>
    </citation>
    <scope>NUCLEOTIDE SEQUENCE [LARGE SCALE GENOMIC DNA]</scope>
    <source>
        <strain evidence="3">DF5081</strain>
    </source>
</reference>
<protein>
    <submittedName>
        <fullName evidence="2">Uncharacterized protein</fullName>
    </submittedName>
</protein>
<evidence type="ECO:0000313" key="3">
    <source>
        <dbReference type="Proteomes" id="UP000005237"/>
    </source>
</evidence>
<proteinExistence type="predicted"/>
<feature type="region of interest" description="Disordered" evidence="1">
    <location>
        <begin position="21"/>
        <end position="52"/>
    </location>
</feature>
<evidence type="ECO:0000313" key="2">
    <source>
        <dbReference type="EnsemblMetazoa" id="CJA37022.1"/>
    </source>
</evidence>
<name>A0A8R1EN30_CAEJA</name>
<dbReference type="Proteomes" id="UP000005237">
    <property type="component" value="Unassembled WGS sequence"/>
</dbReference>
<reference evidence="2" key="2">
    <citation type="submission" date="2022-06" db="UniProtKB">
        <authorList>
            <consortium name="EnsemblMetazoa"/>
        </authorList>
    </citation>
    <scope>IDENTIFICATION</scope>
    <source>
        <strain evidence="2">DF5081</strain>
    </source>
</reference>
<keyword evidence="3" id="KW-1185">Reference proteome</keyword>
<accession>A0A8R1EN30</accession>
<feature type="compositionally biased region" description="Basic and acidic residues" evidence="1">
    <location>
        <begin position="29"/>
        <end position="43"/>
    </location>
</feature>